<dbReference type="CDD" id="cd04301">
    <property type="entry name" value="NAT_SF"/>
    <property type="match status" value="1"/>
</dbReference>
<dbReference type="InterPro" id="IPR016181">
    <property type="entry name" value="Acyl_CoA_acyltransferase"/>
</dbReference>
<dbReference type="Proteomes" id="UP000585905">
    <property type="component" value="Unassembled WGS sequence"/>
</dbReference>
<gene>
    <name evidence="3" type="ORF">FHX53_000449</name>
</gene>
<dbReference type="Gene3D" id="3.40.630.30">
    <property type="match status" value="1"/>
</dbReference>
<sequence>MSEELQLEHHPDVALIGRRPTVAELEELARAVDWIDHYDWSSIGAALDGTLHGVVAVRDGAVVGAARLLGDGVKYFTIHDVIVHPDHQGDGLASRIIDHLLAHIAGVAPARAWVGLFASPDAESLYNAHGFGSEEMRGMWRWVQPSGSAPESMRGRSATGDRGD</sequence>
<dbReference type="Pfam" id="PF00583">
    <property type="entry name" value="Acetyltransf_1"/>
    <property type="match status" value="1"/>
</dbReference>
<keyword evidence="3" id="KW-0808">Transferase</keyword>
<evidence type="ECO:0000259" key="2">
    <source>
        <dbReference type="PROSITE" id="PS51186"/>
    </source>
</evidence>
<accession>A0A839EC30</accession>
<organism evidence="3 4">
    <name type="scientific">Microcella alkalica</name>
    <dbReference type="NCBI Taxonomy" id="355930"/>
    <lineage>
        <taxon>Bacteria</taxon>
        <taxon>Bacillati</taxon>
        <taxon>Actinomycetota</taxon>
        <taxon>Actinomycetes</taxon>
        <taxon>Micrococcales</taxon>
        <taxon>Microbacteriaceae</taxon>
        <taxon>Microcella</taxon>
    </lineage>
</organism>
<proteinExistence type="predicted"/>
<reference evidence="3 4" key="1">
    <citation type="submission" date="2020-07" db="EMBL/GenBank/DDBJ databases">
        <title>Sequencing the genomes of 1000 actinobacteria strains.</title>
        <authorList>
            <person name="Klenk H.-P."/>
        </authorList>
    </citation>
    <scope>NUCLEOTIDE SEQUENCE [LARGE SCALE GENOMIC DNA]</scope>
    <source>
        <strain evidence="3 4">DSM 19663</strain>
    </source>
</reference>
<feature type="region of interest" description="Disordered" evidence="1">
    <location>
        <begin position="145"/>
        <end position="164"/>
    </location>
</feature>
<protein>
    <submittedName>
        <fullName evidence="3">GNAT superfamily N-acetyltransferase</fullName>
    </submittedName>
</protein>
<feature type="domain" description="N-acetyltransferase" evidence="2">
    <location>
        <begin position="15"/>
        <end position="156"/>
    </location>
</feature>
<dbReference type="InterPro" id="IPR053144">
    <property type="entry name" value="Acetyltransferase_Butenolide"/>
</dbReference>
<evidence type="ECO:0000313" key="3">
    <source>
        <dbReference type="EMBL" id="MBA8846885.1"/>
    </source>
</evidence>
<dbReference type="InterPro" id="IPR000182">
    <property type="entry name" value="GNAT_dom"/>
</dbReference>
<evidence type="ECO:0000313" key="4">
    <source>
        <dbReference type="Proteomes" id="UP000585905"/>
    </source>
</evidence>
<evidence type="ECO:0000256" key="1">
    <source>
        <dbReference type="SAM" id="MobiDB-lite"/>
    </source>
</evidence>
<dbReference type="EMBL" id="JACGWX010000001">
    <property type="protein sequence ID" value="MBA8846885.1"/>
    <property type="molecule type" value="Genomic_DNA"/>
</dbReference>
<keyword evidence="4" id="KW-1185">Reference proteome</keyword>
<comment type="caution">
    <text evidence="3">The sequence shown here is derived from an EMBL/GenBank/DDBJ whole genome shotgun (WGS) entry which is preliminary data.</text>
</comment>
<dbReference type="RefSeq" id="WP_182489725.1">
    <property type="nucleotide sequence ID" value="NZ_BAAAOV010000017.1"/>
</dbReference>
<dbReference type="PROSITE" id="PS51186">
    <property type="entry name" value="GNAT"/>
    <property type="match status" value="1"/>
</dbReference>
<dbReference type="AlphaFoldDB" id="A0A839EC30"/>
<dbReference type="PANTHER" id="PTHR43233:SF1">
    <property type="entry name" value="FAMILY N-ACETYLTRANSFERASE, PUTATIVE (AFU_ORTHOLOGUE AFUA_6G03350)-RELATED"/>
    <property type="match status" value="1"/>
</dbReference>
<dbReference type="GO" id="GO:0016747">
    <property type="term" value="F:acyltransferase activity, transferring groups other than amino-acyl groups"/>
    <property type="evidence" value="ECO:0007669"/>
    <property type="project" value="InterPro"/>
</dbReference>
<dbReference type="PANTHER" id="PTHR43233">
    <property type="entry name" value="FAMILY N-ACETYLTRANSFERASE, PUTATIVE (AFU_ORTHOLOGUE AFUA_6G03350)-RELATED"/>
    <property type="match status" value="1"/>
</dbReference>
<dbReference type="SUPFAM" id="SSF55729">
    <property type="entry name" value="Acyl-CoA N-acyltransferases (Nat)"/>
    <property type="match status" value="1"/>
</dbReference>
<name>A0A839EC30_9MICO</name>